<dbReference type="OrthoDB" id="10291595at2759"/>
<keyword evidence="4" id="KW-1185">Reference proteome</keyword>
<accession>E4XX09</accession>
<dbReference type="EMBL" id="FN655017">
    <property type="protein sequence ID" value="CBY37609.1"/>
    <property type="molecule type" value="Genomic_DNA"/>
</dbReference>
<reference evidence="1" key="1">
    <citation type="journal article" date="2010" name="Science">
        <title>Plasticity of animal genome architecture unmasked by rapid evolution of a pelagic tunicate.</title>
        <authorList>
            <person name="Denoeud F."/>
            <person name="Henriet S."/>
            <person name="Mungpakdee S."/>
            <person name="Aury J.M."/>
            <person name="Da Silva C."/>
            <person name="Brinkmann H."/>
            <person name="Mikhaleva J."/>
            <person name="Olsen L.C."/>
            <person name="Jubin C."/>
            <person name="Canestro C."/>
            <person name="Bouquet J.M."/>
            <person name="Danks G."/>
            <person name="Poulain J."/>
            <person name="Campsteijn C."/>
            <person name="Adamski M."/>
            <person name="Cross I."/>
            <person name="Yadetie F."/>
            <person name="Muffato M."/>
            <person name="Louis A."/>
            <person name="Butcher S."/>
            <person name="Tsagkogeorga G."/>
            <person name="Konrad A."/>
            <person name="Singh S."/>
            <person name="Jensen M.F."/>
            <person name="Cong E.H."/>
            <person name="Eikeseth-Otteraa H."/>
            <person name="Noel B."/>
            <person name="Anthouard V."/>
            <person name="Porcel B.M."/>
            <person name="Kachouri-Lafond R."/>
            <person name="Nishino A."/>
            <person name="Ugolini M."/>
            <person name="Chourrout P."/>
            <person name="Nishida H."/>
            <person name="Aasland R."/>
            <person name="Huzurbazar S."/>
            <person name="Westhof E."/>
            <person name="Delsuc F."/>
            <person name="Lehrach H."/>
            <person name="Reinhardt R."/>
            <person name="Weissenbach J."/>
            <person name="Roy S.W."/>
            <person name="Artiguenave F."/>
            <person name="Postlethwait J.H."/>
            <person name="Manak J.R."/>
            <person name="Thompson E.M."/>
            <person name="Jaillon O."/>
            <person name="Du Pasquier L."/>
            <person name="Boudinot P."/>
            <person name="Liberles D.A."/>
            <person name="Volff J.N."/>
            <person name="Philippe H."/>
            <person name="Lenhard B."/>
            <person name="Roest Crollius H."/>
            <person name="Wincker P."/>
            <person name="Chourrout D."/>
        </authorList>
    </citation>
    <scope>NUCLEOTIDE SEQUENCE [LARGE SCALE GENOMIC DNA]</scope>
</reference>
<evidence type="ECO:0000313" key="3">
    <source>
        <dbReference type="EMBL" id="CBY39454.1"/>
    </source>
</evidence>
<evidence type="ECO:0000313" key="4">
    <source>
        <dbReference type="Proteomes" id="UP000001307"/>
    </source>
</evidence>
<proteinExistence type="predicted"/>
<dbReference type="InParanoid" id="E4XX09"/>
<dbReference type="Proteomes" id="UP000001307">
    <property type="component" value="Unassembled WGS sequence"/>
</dbReference>
<protein>
    <submittedName>
        <fullName evidence="1">Uncharacterized protein</fullName>
    </submittedName>
</protein>
<dbReference type="Proteomes" id="UP000011014">
    <property type="component" value="Unassembled WGS sequence"/>
</dbReference>
<gene>
    <name evidence="1" type="ORF">GSOID_T00007187001</name>
    <name evidence="3" type="ORF">GSOID_T00020021001</name>
    <name evidence="2" type="ORF">GSOID_T00031080001</name>
</gene>
<organism evidence="1">
    <name type="scientific">Oikopleura dioica</name>
    <name type="common">Tunicate</name>
    <dbReference type="NCBI Taxonomy" id="34765"/>
    <lineage>
        <taxon>Eukaryota</taxon>
        <taxon>Metazoa</taxon>
        <taxon>Chordata</taxon>
        <taxon>Tunicata</taxon>
        <taxon>Appendicularia</taxon>
        <taxon>Copelata</taxon>
        <taxon>Oikopleuridae</taxon>
        <taxon>Oikopleura</taxon>
    </lineage>
</organism>
<dbReference type="EMBL" id="FN653262">
    <property type="protein sequence ID" value="CBY14203.1"/>
    <property type="molecule type" value="Genomic_DNA"/>
</dbReference>
<dbReference type="AlphaFoldDB" id="E4XX09"/>
<sequence>MSDQGPQSNLPLLPGYSFSTTLGKEKFYKSHHFDVRHGESMWVGDKKPGIGGVPINAPLFSTTINDCHKGCDADCKCSCQCRKKCDGCGENISSKTH</sequence>
<evidence type="ECO:0000313" key="2">
    <source>
        <dbReference type="EMBL" id="CBY37609.1"/>
    </source>
</evidence>
<name>E4XX09_OIKDI</name>
<dbReference type="EMBL" id="FN655537">
    <property type="protein sequence ID" value="CBY39454.1"/>
    <property type="molecule type" value="Genomic_DNA"/>
</dbReference>
<evidence type="ECO:0000313" key="1">
    <source>
        <dbReference type="EMBL" id="CBY14203.1"/>
    </source>
</evidence>